<dbReference type="OrthoDB" id="5197508at2"/>
<evidence type="ECO:0000313" key="2">
    <source>
        <dbReference type="EMBL" id="RAW18626.1"/>
    </source>
</evidence>
<reference evidence="2 3" key="1">
    <citation type="submission" date="2018-06" db="EMBL/GenBank/DDBJ databases">
        <title>Phytoactinopolyspora halophila sp. nov., a novel halophilic actinomycete isolated from a saline soil in China.</title>
        <authorList>
            <person name="Tang S.-K."/>
        </authorList>
    </citation>
    <scope>NUCLEOTIDE SEQUENCE [LARGE SCALE GENOMIC DNA]</scope>
    <source>
        <strain evidence="2 3">YIM 96934</strain>
    </source>
</reference>
<dbReference type="AlphaFoldDB" id="A0A329R3S3"/>
<sequence length="184" mass="18967">MSRRTSGGTLAAFLILAAIIGFAGGAYLGTQSGEGGANAAPGTSAETGSQDGTGNDGSDTGDGNDDGTDEDVENEGAEDGDAENEDEEQDSEISLNFEKTSISPDEEVAYEGRIESGEEGVRLQLQRSVDGGEWEDFPVDPRSTGPDGGFSGTALSSREGENRFRMVGVDDESLVSEVVTVTIG</sequence>
<name>A0A329R3S3_9ACTN</name>
<gene>
    <name evidence="2" type="ORF">DPM12_00640</name>
</gene>
<proteinExistence type="predicted"/>
<organism evidence="2 3">
    <name type="scientific">Phytoactinopolyspora halophila</name>
    <dbReference type="NCBI Taxonomy" id="1981511"/>
    <lineage>
        <taxon>Bacteria</taxon>
        <taxon>Bacillati</taxon>
        <taxon>Actinomycetota</taxon>
        <taxon>Actinomycetes</taxon>
        <taxon>Jiangellales</taxon>
        <taxon>Jiangellaceae</taxon>
        <taxon>Phytoactinopolyspora</taxon>
    </lineage>
</organism>
<protein>
    <submittedName>
        <fullName evidence="2">Uncharacterized protein</fullName>
    </submittedName>
</protein>
<feature type="region of interest" description="Disordered" evidence="1">
    <location>
        <begin position="132"/>
        <end position="156"/>
    </location>
</feature>
<dbReference type="EMBL" id="QMIG01000001">
    <property type="protein sequence ID" value="RAW18626.1"/>
    <property type="molecule type" value="Genomic_DNA"/>
</dbReference>
<feature type="region of interest" description="Disordered" evidence="1">
    <location>
        <begin position="31"/>
        <end position="106"/>
    </location>
</feature>
<dbReference type="Proteomes" id="UP000250462">
    <property type="component" value="Unassembled WGS sequence"/>
</dbReference>
<feature type="compositionally biased region" description="Polar residues" evidence="1">
    <location>
        <begin position="92"/>
        <end position="103"/>
    </location>
</feature>
<comment type="caution">
    <text evidence="2">The sequence shown here is derived from an EMBL/GenBank/DDBJ whole genome shotgun (WGS) entry which is preliminary data.</text>
</comment>
<evidence type="ECO:0000256" key="1">
    <source>
        <dbReference type="SAM" id="MobiDB-lite"/>
    </source>
</evidence>
<dbReference type="RefSeq" id="WP_112256227.1">
    <property type="nucleotide sequence ID" value="NZ_QMIG01000001.1"/>
</dbReference>
<keyword evidence="3" id="KW-1185">Reference proteome</keyword>
<feature type="compositionally biased region" description="Acidic residues" evidence="1">
    <location>
        <begin position="62"/>
        <end position="91"/>
    </location>
</feature>
<accession>A0A329R3S3</accession>
<evidence type="ECO:0000313" key="3">
    <source>
        <dbReference type="Proteomes" id="UP000250462"/>
    </source>
</evidence>